<dbReference type="InterPro" id="IPR033121">
    <property type="entry name" value="PEPTIDASE_A1"/>
</dbReference>
<dbReference type="InterPro" id="IPR001969">
    <property type="entry name" value="Aspartic_peptidase_AS"/>
</dbReference>
<dbReference type="PROSITE" id="PS00141">
    <property type="entry name" value="ASP_PROTEASE"/>
    <property type="match status" value="2"/>
</dbReference>
<organism evidence="6 7">
    <name type="scientific">Sphagnum jensenii</name>
    <dbReference type="NCBI Taxonomy" id="128206"/>
    <lineage>
        <taxon>Eukaryota</taxon>
        <taxon>Viridiplantae</taxon>
        <taxon>Streptophyta</taxon>
        <taxon>Embryophyta</taxon>
        <taxon>Bryophyta</taxon>
        <taxon>Sphagnophytina</taxon>
        <taxon>Sphagnopsida</taxon>
        <taxon>Sphagnales</taxon>
        <taxon>Sphagnaceae</taxon>
        <taxon>Sphagnum</taxon>
    </lineage>
</organism>
<keyword evidence="2 4" id="KW-0645">Protease</keyword>
<feature type="domain" description="Peptidase A1" evidence="5">
    <location>
        <begin position="201"/>
        <end position="544"/>
    </location>
</feature>
<dbReference type="InterPro" id="IPR033873">
    <property type="entry name" value="CND41-like"/>
</dbReference>
<evidence type="ECO:0000256" key="3">
    <source>
        <dbReference type="ARBA" id="ARBA00022801"/>
    </source>
</evidence>
<dbReference type="PRINTS" id="PR00792">
    <property type="entry name" value="PEPSIN"/>
</dbReference>
<evidence type="ECO:0000256" key="4">
    <source>
        <dbReference type="RuleBase" id="RU000454"/>
    </source>
</evidence>
<keyword evidence="3 4" id="KW-0378">Hydrolase</keyword>
<dbReference type="SUPFAM" id="SSF50630">
    <property type="entry name" value="Acid proteases"/>
    <property type="match status" value="1"/>
</dbReference>
<dbReference type="InterPro" id="IPR001461">
    <property type="entry name" value="Aspartic_peptidase_A1"/>
</dbReference>
<dbReference type="EMBL" id="OZ023703">
    <property type="protein sequence ID" value="CAK9870577.1"/>
    <property type="molecule type" value="Genomic_DNA"/>
</dbReference>
<dbReference type="Gene3D" id="2.40.70.10">
    <property type="entry name" value="Acid Proteases"/>
    <property type="match status" value="2"/>
</dbReference>
<name>A0ABP1B5Y4_9BRYO</name>
<dbReference type="PANTHER" id="PTHR47967:SF60">
    <property type="entry name" value="PROTEIN ASPARTIC PROTEASE IN GUARD CELL 1-LIKE"/>
    <property type="match status" value="1"/>
</dbReference>
<evidence type="ECO:0000256" key="1">
    <source>
        <dbReference type="ARBA" id="ARBA00007447"/>
    </source>
</evidence>
<dbReference type="PANTHER" id="PTHR47967">
    <property type="entry name" value="OS07G0603500 PROTEIN-RELATED"/>
    <property type="match status" value="1"/>
</dbReference>
<dbReference type="InterPro" id="IPR032861">
    <property type="entry name" value="TAXi_N"/>
</dbReference>
<reference evidence="6 7" key="1">
    <citation type="submission" date="2024-03" db="EMBL/GenBank/DDBJ databases">
        <authorList>
            <consortium name="ELIXIR-Norway"/>
            <consortium name="Elixir Norway"/>
        </authorList>
    </citation>
    <scope>NUCLEOTIDE SEQUENCE [LARGE SCALE GENOMIC DNA]</scope>
</reference>
<gene>
    <name evidence="6" type="ORF">CSSPJE1EN2_LOCUS13245</name>
</gene>
<dbReference type="Proteomes" id="UP001497522">
    <property type="component" value="Chromosome 2"/>
</dbReference>
<dbReference type="InterPro" id="IPR032799">
    <property type="entry name" value="TAXi_C"/>
</dbReference>
<comment type="similarity">
    <text evidence="1 4">Belongs to the peptidase A1 family.</text>
</comment>
<dbReference type="InterPro" id="IPR051708">
    <property type="entry name" value="Plant_Aspart_Prot_A1"/>
</dbReference>
<keyword evidence="7" id="KW-1185">Reference proteome</keyword>
<keyword evidence="4" id="KW-0064">Aspartyl protease</keyword>
<evidence type="ECO:0000259" key="5">
    <source>
        <dbReference type="PROSITE" id="PS51767"/>
    </source>
</evidence>
<protein>
    <recommendedName>
        <fullName evidence="5">Peptidase A1 domain-containing protein</fullName>
    </recommendedName>
</protein>
<dbReference type="Pfam" id="PF14541">
    <property type="entry name" value="TAXi_C"/>
    <property type="match status" value="1"/>
</dbReference>
<proteinExistence type="inferred from homology"/>
<accession>A0ABP1B5Y4</accession>
<sequence length="549" mass="58323">MGGDIRSCRSGGGGGGGGSSTCVVGMLLAMLITVSVFEPVSSSARQQFFAAPGSYTYQRLDIHVTEKTTSRREDNRRSFIPASRGMSEFLPRASTSAVHDQLETHTAGGGDGVQANLMHRYAPSSPFRPVNATRSQLMKESLSRDYIRVLGIHAHIQRMVNGMLPEAKFQTLYQHHEEASAGNSDFQAPVVSGLTMGSGEYFVQLSIGTPAKSTYLVVDTGSDILWLQCSPCDNCYQQSGPVFNPLASSTYATVRCGSKLCLDLDISGCQQSDCLYQVDYGDGSFTLGDFSTDTVTLNSATTAGGQVVLNSIPMGCGHDNEGYFVGAAGLLGLGKGPLSFPSQVGAAIGDKFSYCLTDRETDTTDRSLLIFGNAAVPAGVTFTPQVKNAKISTFYYLQMTGISVGGDLLSIPAHVFQLDASGDGGVIIDSGTSVTRLANAAYIAMRDAFRAATKKLTSTTGFSLFDTCYDLVGMTTVDVPTVTLHFQNGADMDLPASNYLIPVDNSNTYCFAFAGTTGPSIIGNVQQQGFRVVYDNVNYQVGFLPGQCT</sequence>
<dbReference type="CDD" id="cd05472">
    <property type="entry name" value="cnd41_like"/>
    <property type="match status" value="1"/>
</dbReference>
<evidence type="ECO:0000256" key="2">
    <source>
        <dbReference type="ARBA" id="ARBA00022670"/>
    </source>
</evidence>
<evidence type="ECO:0000313" key="6">
    <source>
        <dbReference type="EMBL" id="CAK9870577.1"/>
    </source>
</evidence>
<dbReference type="InterPro" id="IPR021109">
    <property type="entry name" value="Peptidase_aspartic_dom_sf"/>
</dbReference>
<dbReference type="Pfam" id="PF14543">
    <property type="entry name" value="TAXi_N"/>
    <property type="match status" value="1"/>
</dbReference>
<dbReference type="PROSITE" id="PS51767">
    <property type="entry name" value="PEPTIDASE_A1"/>
    <property type="match status" value="1"/>
</dbReference>
<evidence type="ECO:0000313" key="7">
    <source>
        <dbReference type="Proteomes" id="UP001497522"/>
    </source>
</evidence>